<dbReference type="EMBL" id="PISJ01000013">
    <property type="protein sequence ID" value="PKF33184.1"/>
    <property type="molecule type" value="Genomic_DNA"/>
</dbReference>
<evidence type="ECO:0000313" key="3">
    <source>
        <dbReference type="EMBL" id="PKF33184.1"/>
    </source>
</evidence>
<organism evidence="3 4">
    <name type="scientific">Acinetobacter proteolyticus</name>
    <dbReference type="NCBI Taxonomy" id="1776741"/>
    <lineage>
        <taxon>Bacteria</taxon>
        <taxon>Pseudomonadati</taxon>
        <taxon>Pseudomonadota</taxon>
        <taxon>Gammaproteobacteria</taxon>
        <taxon>Moraxellales</taxon>
        <taxon>Moraxellaceae</taxon>
        <taxon>Acinetobacter</taxon>
    </lineage>
</organism>
<dbReference type="AlphaFoldDB" id="A0A2N0WE73"/>
<keyword evidence="2" id="KW-0732">Signal</keyword>
<evidence type="ECO:0000256" key="1">
    <source>
        <dbReference type="SAM" id="MobiDB-lite"/>
    </source>
</evidence>
<dbReference type="Proteomes" id="UP000233553">
    <property type="component" value="Unassembled WGS sequence"/>
</dbReference>
<feature type="region of interest" description="Disordered" evidence="1">
    <location>
        <begin position="51"/>
        <end position="79"/>
    </location>
</feature>
<evidence type="ECO:0000313" key="4">
    <source>
        <dbReference type="Proteomes" id="UP000233553"/>
    </source>
</evidence>
<sequence length="154" mass="17308">MQAKLLIALGIVLYGSMNSAYAIDAKYRQQLEQSGCTQVSEAQGCDISKSKEENSKAGFVEQTVEVPSPSTSTTTQQPQWIAERSDGTALAVIKIDQQQRVWVNDTRVIAVKKSDQLSFRQGKIDYTIFTDLDKQSQSFWNDRYSTDKGKIVFR</sequence>
<proteinExistence type="predicted"/>
<feature type="chain" id="PRO_5014994156" evidence="2">
    <location>
        <begin position="23"/>
        <end position="154"/>
    </location>
</feature>
<name>A0A2N0WE73_9GAMM</name>
<accession>A0A2N0WE73</accession>
<reference evidence="3 4" key="1">
    <citation type="submission" date="2017-12" db="EMBL/GenBank/DDBJ databases">
        <title>Draft Genome sequences of multiple microbial strains isolated from spacecraft associated surfaces.</title>
        <authorList>
            <person name="Seuylemezian A."/>
            <person name="Vaishampayan P."/>
            <person name="Venkateswaran K."/>
        </authorList>
    </citation>
    <scope>NUCLEOTIDE SEQUENCE [LARGE SCALE GENOMIC DNA]</scope>
    <source>
        <strain evidence="3 4">2P01AA</strain>
    </source>
</reference>
<feature type="signal peptide" evidence="2">
    <location>
        <begin position="1"/>
        <end position="22"/>
    </location>
</feature>
<protein>
    <submittedName>
        <fullName evidence="3">Uncharacterized protein</fullName>
    </submittedName>
</protein>
<feature type="compositionally biased region" description="Low complexity" evidence="1">
    <location>
        <begin position="67"/>
        <end position="79"/>
    </location>
</feature>
<comment type="caution">
    <text evidence="3">The sequence shown here is derived from an EMBL/GenBank/DDBJ whole genome shotgun (WGS) entry which is preliminary data.</text>
</comment>
<gene>
    <name evidence="3" type="ORF">CW311_10195</name>
</gene>
<dbReference type="RefSeq" id="WP_101236438.1">
    <property type="nucleotide sequence ID" value="NZ_PISJ01000013.1"/>
</dbReference>
<evidence type="ECO:0000256" key="2">
    <source>
        <dbReference type="SAM" id="SignalP"/>
    </source>
</evidence>